<dbReference type="Pfam" id="PF25816">
    <property type="entry name" value="RamC_N"/>
    <property type="match status" value="1"/>
</dbReference>
<dbReference type="GO" id="GO:0004674">
    <property type="term" value="F:protein serine/threonine kinase activity"/>
    <property type="evidence" value="ECO:0007669"/>
    <property type="project" value="UniProtKB-EC"/>
</dbReference>
<dbReference type="EMBL" id="CP020373">
    <property type="protein sequence ID" value="AZQ12594.1"/>
    <property type="molecule type" value="Genomic_DNA"/>
</dbReference>
<dbReference type="NCBIfam" id="NF038151">
    <property type="entry name" value="lanthi_synth_III"/>
    <property type="match status" value="1"/>
</dbReference>
<keyword evidence="2" id="KW-0808">Transferase</keyword>
<gene>
    <name evidence="2" type="primary">pknL</name>
    <name evidence="2" type="ORF">STH12_03535</name>
</gene>
<dbReference type="SUPFAM" id="SSF56112">
    <property type="entry name" value="Protein kinase-like (PK-like)"/>
    <property type="match status" value="1"/>
</dbReference>
<dbReference type="InterPro" id="IPR011009">
    <property type="entry name" value="Kinase-like_dom_sf"/>
</dbReference>
<accession>A0ABM7DSB1</accession>
<dbReference type="PRINTS" id="PR01950">
    <property type="entry name" value="LANCSUPER"/>
</dbReference>
<proteinExistence type="predicted"/>
<name>A0ABM7DSB1_9GAMM</name>
<dbReference type="SMART" id="SM00220">
    <property type="entry name" value="S_TKc"/>
    <property type="match status" value="1"/>
</dbReference>
<dbReference type="InterPro" id="IPR007822">
    <property type="entry name" value="LANC-like"/>
</dbReference>
<dbReference type="Gene3D" id="1.10.510.10">
    <property type="entry name" value="Transferase(Phosphotransferase) domain 1"/>
    <property type="match status" value="1"/>
</dbReference>
<dbReference type="Pfam" id="PF05147">
    <property type="entry name" value="LANC_like"/>
    <property type="match status" value="2"/>
</dbReference>
<sequence length="882" mass="99064">MYWIERRAGRAVLNYTMLNQSRFSNLGDYRSNNSCYMRLVGDLLPADWKLHYQKGIWCQVRAPNHILVNSGFKIHLSTNFKSASQMLSTVVPVLVELGVTFKFLVDTFALTFINSQTCSKASSGKFITIYPSDLQQFYRVIEQLKPVTAEFEGPYILSDQRVPDSRVLFYRYGAFVNKFRTNLYGEQESLMQLPNGDWVKDSRSNQYQLPEGVADPFALDNSHTGEVVLNDRYLMNSWLADSNKGGVYKGVDRNTGDEVVVKEVRPFINENEQGHADAMVLLDNEARALARLADTGVVPKVIERFREWENSFLVLEMLPGTTLAALRAQEDFALMLMTNPTQHQIREFYQRFLAIAELLLAAVKKAHDAGVIIVDLAPQNIIYDRDQHKLWLIDLEAANIQENDRPEIKIATYGYADINDVRDGKFSNAIDYSAASNVLYNLLFPANEVLVLNPQARAAILNMFMAKFGGTQALLAFVLGIGKDWQQNQRLLVKAQQSLASDLMSLPLGEEYSESQLVADKQAICQAIRASTAVKAGEFDYRPDYRVYSSHSLALVHGISGIIWTFRQLGMPVPDTWETQFILELKRQEFSTMAPGVAVGVAGIARTAFALGRPNLAKQMMQQSQHSHWLEQNADLFYGASGWGLTALHLYGQTQDSDYLEMAEFAAKLVQAQLKQDAHGLYIVQEKEAVFHGLAHGAAGVALFLLRLYQVSRTPNYLALGQSLLAFEIAHANEESGFINWQRSPDLAVITPYLRVGSAGMIEVLLAYYQETAQENYLDIAEKAGQYLQGKLSITTGYLNGMAGLGNAFVCLFEVTNKPEYWLEAKRYAEQVLVFAQRQDNQINFIGEENIRFTDDLGSGAAGVAWFLNRVINRSGGNFYDL</sequence>
<dbReference type="CDD" id="cd04791">
    <property type="entry name" value="LanC_SerThrkinase"/>
    <property type="match status" value="1"/>
</dbReference>
<dbReference type="InterPro" id="IPR053524">
    <property type="entry name" value="Aerial_hyphae_peptide-synth"/>
</dbReference>
<dbReference type="RefSeq" id="WP_164551246.1">
    <property type="nucleotide sequence ID" value="NZ_CP020373.1"/>
</dbReference>
<organism evidence="2 3">
    <name type="scientific">Shewanella khirikhana</name>
    <dbReference type="NCBI Taxonomy" id="1965282"/>
    <lineage>
        <taxon>Bacteria</taxon>
        <taxon>Pseudomonadati</taxon>
        <taxon>Pseudomonadota</taxon>
        <taxon>Gammaproteobacteria</taxon>
        <taxon>Alteromonadales</taxon>
        <taxon>Shewanellaceae</taxon>
        <taxon>Shewanella</taxon>
    </lineage>
</organism>
<feature type="domain" description="Protein kinase" evidence="1">
    <location>
        <begin position="233"/>
        <end position="524"/>
    </location>
</feature>
<dbReference type="SUPFAM" id="SSF158745">
    <property type="entry name" value="LanC-like"/>
    <property type="match status" value="1"/>
</dbReference>
<dbReference type="EC" id="2.7.11.1" evidence="2"/>
<dbReference type="Pfam" id="PF00069">
    <property type="entry name" value="Pkinase"/>
    <property type="match status" value="1"/>
</dbReference>
<dbReference type="PROSITE" id="PS50011">
    <property type="entry name" value="PROTEIN_KINASE_DOM"/>
    <property type="match status" value="1"/>
</dbReference>
<keyword evidence="2" id="KW-0418">Kinase</keyword>
<dbReference type="Gene3D" id="1.50.10.20">
    <property type="match status" value="1"/>
</dbReference>
<dbReference type="InterPro" id="IPR000719">
    <property type="entry name" value="Prot_kinase_dom"/>
</dbReference>
<dbReference type="InterPro" id="IPR057929">
    <property type="entry name" value="RamC_N"/>
</dbReference>
<dbReference type="Gene3D" id="3.30.200.20">
    <property type="entry name" value="Phosphorylase Kinase, domain 1"/>
    <property type="match status" value="1"/>
</dbReference>
<evidence type="ECO:0000259" key="1">
    <source>
        <dbReference type="PROSITE" id="PS50011"/>
    </source>
</evidence>
<evidence type="ECO:0000313" key="2">
    <source>
        <dbReference type="EMBL" id="AZQ12594.1"/>
    </source>
</evidence>
<dbReference type="InterPro" id="IPR058053">
    <property type="entry name" value="RamC_C"/>
</dbReference>
<protein>
    <submittedName>
        <fullName evidence="2">Serine/threonine-protein kinase PknL</fullName>
        <ecNumber evidence="2">2.7.11.1</ecNumber>
    </submittedName>
</protein>
<dbReference type="Proteomes" id="UP000278437">
    <property type="component" value="Chromosome"/>
</dbReference>
<keyword evidence="3" id="KW-1185">Reference proteome</keyword>
<evidence type="ECO:0000313" key="3">
    <source>
        <dbReference type="Proteomes" id="UP000278437"/>
    </source>
</evidence>
<reference evidence="3" key="1">
    <citation type="submission" date="2017-03" db="EMBL/GenBank/DDBJ databases">
        <title>Full genome sequence of a non-lethal Shewanella isolate that potentiates virulence of Vibio parahaemolyticus causing acute hepatopancreatic necrosis disease (AHPND) in shrimp.</title>
        <authorList>
            <person name="Prachumwat A."/>
            <person name="Sritunyalucksana K."/>
        </authorList>
    </citation>
    <scope>NUCLEOTIDE SEQUENCE [LARGE SCALE GENOMIC DNA]</scope>
    <source>
        <strain evidence="3">TH2012</strain>
    </source>
</reference>
<dbReference type="SMART" id="SM01260">
    <property type="entry name" value="LANC_like"/>
    <property type="match status" value="1"/>
</dbReference>